<proteinExistence type="predicted"/>
<dbReference type="Proteomes" id="UP001310386">
    <property type="component" value="Unassembled WGS sequence"/>
</dbReference>
<name>A0ABU5ZKQ5_9BACL</name>
<organism evidence="1 2">
    <name type="scientific">Ferviditalea candida</name>
    <dbReference type="NCBI Taxonomy" id="3108399"/>
    <lineage>
        <taxon>Bacteria</taxon>
        <taxon>Bacillati</taxon>
        <taxon>Bacillota</taxon>
        <taxon>Bacilli</taxon>
        <taxon>Bacillales</taxon>
        <taxon>Paenibacillaceae</taxon>
        <taxon>Ferviditalea</taxon>
    </lineage>
</organism>
<reference evidence="1" key="1">
    <citation type="submission" date="2023-12" db="EMBL/GenBank/DDBJ databases">
        <title>Fervidustalea candida gen. nov., sp. nov., a novel member of the family Paenibacillaceae isolated from a geothermal area.</title>
        <authorList>
            <person name="Li W.-J."/>
            <person name="Jiao J.-Y."/>
            <person name="Chen Y."/>
        </authorList>
    </citation>
    <scope>NUCLEOTIDE SEQUENCE</scope>
    <source>
        <strain evidence="1">SYSU GA230002</strain>
    </source>
</reference>
<evidence type="ECO:0000313" key="1">
    <source>
        <dbReference type="EMBL" id="MEB3103088.1"/>
    </source>
</evidence>
<comment type="caution">
    <text evidence="1">The sequence shown here is derived from an EMBL/GenBank/DDBJ whole genome shotgun (WGS) entry which is preliminary data.</text>
</comment>
<dbReference type="RefSeq" id="WP_371755215.1">
    <property type="nucleotide sequence ID" value="NZ_JAYJLD010000027.1"/>
</dbReference>
<accession>A0ABU5ZKQ5</accession>
<evidence type="ECO:0000313" key="2">
    <source>
        <dbReference type="Proteomes" id="UP001310386"/>
    </source>
</evidence>
<dbReference type="EMBL" id="JAYJLD010000027">
    <property type="protein sequence ID" value="MEB3103088.1"/>
    <property type="molecule type" value="Genomic_DNA"/>
</dbReference>
<protein>
    <submittedName>
        <fullName evidence="1">Uncharacterized protein</fullName>
    </submittedName>
</protein>
<dbReference type="SUPFAM" id="SSF69279">
    <property type="entry name" value="Phage tail proteins"/>
    <property type="match status" value="1"/>
</dbReference>
<sequence>MNIIYNGTDITSSVQPTVLQITDNAGGKPDSVTAVFSNTEGLWSKWKPSKNDTLRIKQDGFDTGTMYIDELTQGAGVFGLKALSIPQIAKTARSQGWENVRFLEIATRIAARYRFGLQTYNVVNHLYSRVDQIEEPDFAFLAYRSMLEGYALKINNGNLVIYDEATEEQKAPDAVNGKIFLRDLHGAFEFKDKSTDIYAKCIVRSQMSSGYIQGEYSASGIYGPTMKRNLYMTNQAEANRWARGLLRSTNKYMITGTFGIDLNPNLAAGTSVNVSEVGMFDGKFFIDRLIHDLIHNRTQLTIRKPLEGY</sequence>
<gene>
    <name evidence="1" type="ORF">VF724_15635</name>
</gene>
<keyword evidence="2" id="KW-1185">Reference proteome</keyword>